<dbReference type="InterPro" id="IPR038527">
    <property type="entry name" value="HupH_C_sf"/>
</dbReference>
<sequence length="296" mass="30206">MSIAPPEGPPGDWAAGPALPAPGTPDPAAPGALSASVARARALAEAEALVSRAPEALALVEALLDDLRMRAVPAPDAPPDPLPSVFDLTDIGPDGLTLLDQILGTGEVSGEVREPDGGTVAVQESVLTGVWRLHRRGPDGQSRRRWIEAGPMPRVVAAARGGRAASDLALDETPPTGTMAAWPLLSEIVGRAAAHKPGRPNHVVTLSLLPVNAADLACLKATLGPGPVTLRAGGYGTCDMDLSGVDGVWSVRFLNASGTVILDTLEVGGVPAVVAAAPEDFADAATRLAEIRDAYL</sequence>
<feature type="region of interest" description="Disordered" evidence="2">
    <location>
        <begin position="1"/>
        <end position="32"/>
    </location>
</feature>
<dbReference type="Pfam" id="PF04809">
    <property type="entry name" value="HupH_C"/>
    <property type="match status" value="2"/>
</dbReference>
<feature type="compositionally biased region" description="Pro residues" evidence="2">
    <location>
        <begin position="19"/>
        <end position="28"/>
    </location>
</feature>
<comment type="similarity">
    <text evidence="1">Belongs to the HupH/HyaF family.</text>
</comment>
<feature type="domain" description="HupH hydrogenase expression protein C-terminal" evidence="3">
    <location>
        <begin position="91"/>
        <end position="172"/>
    </location>
</feature>
<gene>
    <name evidence="4" type="ORF">GHC57_13070</name>
</gene>
<dbReference type="InterPro" id="IPR006894">
    <property type="entry name" value="HupH_Hydgase_express_prot_C"/>
</dbReference>
<evidence type="ECO:0000256" key="2">
    <source>
        <dbReference type="SAM" id="MobiDB-lite"/>
    </source>
</evidence>
<evidence type="ECO:0000259" key="3">
    <source>
        <dbReference type="Pfam" id="PF04809"/>
    </source>
</evidence>
<proteinExistence type="inferred from homology"/>
<protein>
    <submittedName>
        <fullName evidence="4">Hydrogenase expression/formation protein</fullName>
    </submittedName>
</protein>
<dbReference type="EMBL" id="WIVE01000043">
    <property type="protein sequence ID" value="MQX37451.1"/>
    <property type="molecule type" value="Genomic_DNA"/>
</dbReference>
<dbReference type="Gene3D" id="3.30.1370.140">
    <property type="entry name" value="HupH hydrogenase expression protein, C-terminal domain"/>
    <property type="match status" value="2"/>
</dbReference>
<comment type="caution">
    <text evidence="4">The sequence shown here is derived from an EMBL/GenBank/DDBJ whole genome shotgun (WGS) entry which is preliminary data.</text>
</comment>
<dbReference type="AlphaFoldDB" id="A0A7X1ZFB7"/>
<keyword evidence="5" id="KW-1185">Reference proteome</keyword>
<dbReference type="OrthoDB" id="6560677at2"/>
<feature type="domain" description="HupH hydrogenase expression protein C-terminal" evidence="3">
    <location>
        <begin position="179"/>
        <end position="294"/>
    </location>
</feature>
<organism evidence="4 5">
    <name type="scientific">Roseospira navarrensis</name>
    <dbReference type="NCBI Taxonomy" id="140058"/>
    <lineage>
        <taxon>Bacteria</taxon>
        <taxon>Pseudomonadati</taxon>
        <taxon>Pseudomonadota</taxon>
        <taxon>Alphaproteobacteria</taxon>
        <taxon>Rhodospirillales</taxon>
        <taxon>Rhodospirillaceae</taxon>
        <taxon>Roseospira</taxon>
    </lineage>
</organism>
<accession>A0A7X1ZFB7</accession>
<reference evidence="4 5" key="1">
    <citation type="submission" date="2019-10" db="EMBL/GenBank/DDBJ databases">
        <title>Draft whole-genome sequence of the purple nonsulfur photosynthetic bacterium Roseospira navarrensis DSM 15114.</title>
        <authorList>
            <person name="Kyndt J.A."/>
            <person name="Meyer T.E."/>
        </authorList>
    </citation>
    <scope>NUCLEOTIDE SEQUENCE [LARGE SCALE GENOMIC DNA]</scope>
    <source>
        <strain evidence="4 5">DSM 15114</strain>
    </source>
</reference>
<evidence type="ECO:0000256" key="1">
    <source>
        <dbReference type="ARBA" id="ARBA00010832"/>
    </source>
</evidence>
<dbReference type="RefSeq" id="WP_153344941.1">
    <property type="nucleotide sequence ID" value="NZ_WIVE01000043.1"/>
</dbReference>
<name>A0A7X1ZFB7_9PROT</name>
<evidence type="ECO:0000313" key="5">
    <source>
        <dbReference type="Proteomes" id="UP000434582"/>
    </source>
</evidence>
<evidence type="ECO:0000313" key="4">
    <source>
        <dbReference type="EMBL" id="MQX37451.1"/>
    </source>
</evidence>
<dbReference type="Proteomes" id="UP000434582">
    <property type="component" value="Unassembled WGS sequence"/>
</dbReference>